<dbReference type="PANTHER" id="PTHR31299">
    <property type="entry name" value="ESTERASE, PUTATIVE (AFU_ORTHOLOGUE AFUA_1G05850)-RELATED"/>
    <property type="match status" value="1"/>
</dbReference>
<dbReference type="Proteomes" id="UP000001299">
    <property type="component" value="Chromosome 1"/>
</dbReference>
<sequence length="431" mass="48850">MKVLKKIGKVLLIIVLVISTLLVVGLNYKTVLAMHKNKTVVENAVAVSEIDIPDSVQIVGLGEATHGSAEFQESKLDVFKMLVEKEGYSAFCLEADFGDCLRANEFVQGGEGDAREVANNLSFNLYHTQQMADLLDWMREYNASVSEDKKIRFYGFDMQNPEKSVEYLYDYMKKNNITVKETSEIEYFIDENRTESMTEDGVKKVKEELEDIKKEVIAAATNDQDLDVNFATKAADNIATCVDYVFADKATLAARDRAMADNVSWILDLEKKIGSGKIMLAAHDGHISKKPHFSLAQAVTMGGLLKEKYGDAYYSLGTDFFKGKTNARVESMTSDEYKRKDFFFTTADPIAYQAKYMEYKRFYLDFESISSEDNKELYDLVHSDVTMGTFGEAVSDMYYLVHYAYRIEMAPADLYDGMIYYYSVCATSPQY</sequence>
<proteinExistence type="predicted"/>
<keyword evidence="2" id="KW-1185">Reference proteome</keyword>
<gene>
    <name evidence="1" type="ordered locus">bpr_I2892</name>
</gene>
<dbReference type="Gene3D" id="3.30.1870.10">
    <property type="entry name" value="EreA-like, domain 2"/>
    <property type="match status" value="1"/>
</dbReference>
<dbReference type="Gene3D" id="3.40.1660.10">
    <property type="entry name" value="EreA-like (biosynthetic domain)"/>
    <property type="match status" value="1"/>
</dbReference>
<dbReference type="Pfam" id="PF05139">
    <property type="entry name" value="Erythro_esteras"/>
    <property type="match status" value="1"/>
</dbReference>
<dbReference type="EMBL" id="CP001810">
    <property type="protein sequence ID" value="ADL35622.1"/>
    <property type="molecule type" value="Genomic_DNA"/>
</dbReference>
<reference evidence="1 2" key="1">
    <citation type="journal article" date="2010" name="PLoS ONE">
        <title>The glycobiome of the rumen bacterium Butyrivibrio proteoclasticus B316(T) highlights adaptation to a polysaccharide-rich environment.</title>
        <authorList>
            <person name="Kelly W.J."/>
            <person name="Leahy S.C."/>
            <person name="Altermann E."/>
            <person name="Yeoman C.J."/>
            <person name="Dunne J.C."/>
            <person name="Kong Z."/>
            <person name="Pacheco D.M."/>
            <person name="Li D."/>
            <person name="Noel S.J."/>
            <person name="Moon C.D."/>
            <person name="Cookson A.L."/>
            <person name="Attwood G.T."/>
        </authorList>
    </citation>
    <scope>NUCLEOTIDE SEQUENCE [LARGE SCALE GENOMIC DNA]</scope>
    <source>
        <strain evidence="2">ATCC 51982 / DSM 14932 / B316</strain>
    </source>
</reference>
<dbReference type="Gene3D" id="1.20.1440.30">
    <property type="entry name" value="Biosynthetic Protein domain"/>
    <property type="match status" value="1"/>
</dbReference>
<dbReference type="GO" id="GO:0046677">
    <property type="term" value="P:response to antibiotic"/>
    <property type="evidence" value="ECO:0007669"/>
    <property type="project" value="InterPro"/>
</dbReference>
<dbReference type="PANTHER" id="PTHR31299:SF0">
    <property type="entry name" value="ESTERASE, PUTATIVE (AFU_ORTHOLOGUE AFUA_1G05850)-RELATED"/>
    <property type="match status" value="1"/>
</dbReference>
<accession>E0S0D5</accession>
<dbReference type="CDD" id="cd14728">
    <property type="entry name" value="Ere-like"/>
    <property type="match status" value="1"/>
</dbReference>
<dbReference type="eggNOG" id="COG2312">
    <property type="taxonomic scope" value="Bacteria"/>
</dbReference>
<dbReference type="InterPro" id="IPR007815">
    <property type="entry name" value="Emycin_Estase"/>
</dbReference>
<dbReference type="KEGG" id="bpb:bpr_I2892"/>
<dbReference type="AlphaFoldDB" id="E0S0D5"/>
<dbReference type="SUPFAM" id="SSF159501">
    <property type="entry name" value="EreA/ChaN-like"/>
    <property type="match status" value="1"/>
</dbReference>
<dbReference type="InterPro" id="IPR052036">
    <property type="entry name" value="Hydrolase/PRTase-associated"/>
</dbReference>
<name>E0S0D5_BUTPB</name>
<evidence type="ECO:0000313" key="1">
    <source>
        <dbReference type="EMBL" id="ADL35622.1"/>
    </source>
</evidence>
<organism evidence="1 2">
    <name type="scientific">Butyrivibrio proteoclasticus (strain ATCC 51982 / DSM 14932 / B316)</name>
    <name type="common">Clostridium proteoclasticum</name>
    <dbReference type="NCBI Taxonomy" id="515622"/>
    <lineage>
        <taxon>Bacteria</taxon>
        <taxon>Bacillati</taxon>
        <taxon>Bacillota</taxon>
        <taxon>Clostridia</taxon>
        <taxon>Lachnospirales</taxon>
        <taxon>Lachnospiraceae</taxon>
        <taxon>Butyrivibrio</taxon>
    </lineage>
</organism>
<protein>
    <submittedName>
        <fullName evidence="1">Erythromycin esterase</fullName>
    </submittedName>
</protein>
<dbReference type="STRING" id="515622.bpr_I2892"/>
<dbReference type="HOGENOM" id="CLU_026490_2_0_9"/>
<evidence type="ECO:0000313" key="2">
    <source>
        <dbReference type="Proteomes" id="UP000001299"/>
    </source>
</evidence>
<dbReference type="RefSeq" id="WP_013282274.1">
    <property type="nucleotide sequence ID" value="NC_014387.1"/>
</dbReference>